<dbReference type="Proteomes" id="UP001220702">
    <property type="component" value="Unassembled WGS sequence"/>
</dbReference>
<dbReference type="EMBL" id="JAJKGN010000001">
    <property type="protein sequence ID" value="MDC6407482.1"/>
    <property type="molecule type" value="Genomic_DNA"/>
</dbReference>
<protein>
    <submittedName>
        <fullName evidence="1">Uncharacterized protein</fullName>
    </submittedName>
</protein>
<dbReference type="RefSeq" id="WP_169710068.1">
    <property type="nucleotide sequence ID" value="NZ_CP047134.1"/>
</dbReference>
<gene>
    <name evidence="1" type="ORF">LOK82_01810</name>
</gene>
<dbReference type="AlphaFoldDB" id="A0AAW6HTG3"/>
<proteinExistence type="predicted"/>
<name>A0AAW6HTG3_XYLFS</name>
<reference evidence="1" key="1">
    <citation type="submission" date="2021-11" db="EMBL/GenBank/DDBJ databases">
        <authorList>
            <person name="Denance N."/>
            <person name="Briand M."/>
            <person name="Dupas E."/>
            <person name="Durand K."/>
            <person name="Legendre B."/>
            <person name="Cunty A."/>
            <person name="Donnadieu C."/>
            <person name="Lopez Roques C."/>
            <person name="Cesbron S."/>
            <person name="Jacques M.A."/>
        </authorList>
    </citation>
    <scope>NUCLEOTIDE SEQUENCE</scope>
    <source>
        <strain evidence="1">CFBP8070</strain>
    </source>
</reference>
<evidence type="ECO:0000313" key="1">
    <source>
        <dbReference type="EMBL" id="MDC6407482.1"/>
    </source>
</evidence>
<reference evidence="1" key="2">
    <citation type="journal article" date="2023" name="Commun. Biol.">
        <title>Suspicions of two bridgehead invasions of Xylella fastidiosa subsp. multiplex in France.</title>
        <authorList>
            <person name="Dupas E."/>
            <person name="Durand K."/>
            <person name="Rieux A."/>
            <person name="Briand M."/>
            <person name="Pruvost O."/>
            <person name="Cunty A."/>
            <person name="Denance N."/>
            <person name="Donnadieu C."/>
            <person name="Legendre B."/>
            <person name="Lopez-Roques C."/>
            <person name="Cesbron S."/>
            <person name="Ravigne V."/>
            <person name="Jacques M.A."/>
        </authorList>
    </citation>
    <scope>NUCLEOTIDE SEQUENCE</scope>
    <source>
        <strain evidence="1">CFBP8070</strain>
    </source>
</reference>
<comment type="caution">
    <text evidence="1">The sequence shown here is derived from an EMBL/GenBank/DDBJ whole genome shotgun (WGS) entry which is preliminary data.</text>
</comment>
<organism evidence="1 2">
    <name type="scientific">Xylella fastidiosa subsp. multiplex</name>
    <dbReference type="NCBI Taxonomy" id="644357"/>
    <lineage>
        <taxon>Bacteria</taxon>
        <taxon>Pseudomonadati</taxon>
        <taxon>Pseudomonadota</taxon>
        <taxon>Gammaproteobacteria</taxon>
        <taxon>Lysobacterales</taxon>
        <taxon>Lysobacteraceae</taxon>
        <taxon>Xylella</taxon>
    </lineage>
</organism>
<sequence>MLLSLDKATASYERLCGAMIAAVLLDHRVVLPCPVLWRSADLCNALML</sequence>
<evidence type="ECO:0000313" key="2">
    <source>
        <dbReference type="Proteomes" id="UP001220702"/>
    </source>
</evidence>
<accession>A0AAW6HTG3</accession>